<reference evidence="2 3" key="1">
    <citation type="journal article" date="2019" name="Nat. Ecol. Evol.">
        <title>Megaphylogeny resolves global patterns of mushroom evolution.</title>
        <authorList>
            <person name="Varga T."/>
            <person name="Krizsan K."/>
            <person name="Foldi C."/>
            <person name="Dima B."/>
            <person name="Sanchez-Garcia M."/>
            <person name="Sanchez-Ramirez S."/>
            <person name="Szollosi G.J."/>
            <person name="Szarkandi J.G."/>
            <person name="Papp V."/>
            <person name="Albert L."/>
            <person name="Andreopoulos W."/>
            <person name="Angelini C."/>
            <person name="Antonin V."/>
            <person name="Barry K.W."/>
            <person name="Bougher N.L."/>
            <person name="Buchanan P."/>
            <person name="Buyck B."/>
            <person name="Bense V."/>
            <person name="Catcheside P."/>
            <person name="Chovatia M."/>
            <person name="Cooper J."/>
            <person name="Damon W."/>
            <person name="Desjardin D."/>
            <person name="Finy P."/>
            <person name="Geml J."/>
            <person name="Haridas S."/>
            <person name="Hughes K."/>
            <person name="Justo A."/>
            <person name="Karasinski D."/>
            <person name="Kautmanova I."/>
            <person name="Kiss B."/>
            <person name="Kocsube S."/>
            <person name="Kotiranta H."/>
            <person name="LaButti K.M."/>
            <person name="Lechner B.E."/>
            <person name="Liimatainen K."/>
            <person name="Lipzen A."/>
            <person name="Lukacs Z."/>
            <person name="Mihaltcheva S."/>
            <person name="Morgado L.N."/>
            <person name="Niskanen T."/>
            <person name="Noordeloos M.E."/>
            <person name="Ohm R.A."/>
            <person name="Ortiz-Santana B."/>
            <person name="Ovrebo C."/>
            <person name="Racz N."/>
            <person name="Riley R."/>
            <person name="Savchenko A."/>
            <person name="Shiryaev A."/>
            <person name="Soop K."/>
            <person name="Spirin V."/>
            <person name="Szebenyi C."/>
            <person name="Tomsovsky M."/>
            <person name="Tulloss R.E."/>
            <person name="Uehling J."/>
            <person name="Grigoriev I.V."/>
            <person name="Vagvolgyi C."/>
            <person name="Papp T."/>
            <person name="Martin F.M."/>
            <person name="Miettinen O."/>
            <person name="Hibbett D.S."/>
            <person name="Nagy L.G."/>
        </authorList>
    </citation>
    <scope>NUCLEOTIDE SEQUENCE [LARGE SCALE GENOMIC DNA]</scope>
    <source>
        <strain evidence="2 3">HHB13444</strain>
    </source>
</reference>
<gene>
    <name evidence="2" type="ORF">K466DRAFT_506651</name>
</gene>
<sequence>VTIAYKKAYQQITSDGELGLRGFELSKREWCILEELRDVLKDATLFFSRGSPNIATVIPAIDHIDNKLTDGARDPKLDPAIRKAIGLAKRTLNRYYKATDMSATYCIAMLLHPRHKMHYFEKAGWPKHWIEDAVEMLREEYNKKYRHLATTSVGPATDKEEEERDLDGSGSGSDSDAEQEGPIPARALPRRLLPRPSPPSRTPPWR</sequence>
<dbReference type="InterPro" id="IPR012337">
    <property type="entry name" value="RNaseH-like_sf"/>
</dbReference>
<dbReference type="EMBL" id="ML212303">
    <property type="protein sequence ID" value="TFK78831.1"/>
    <property type="molecule type" value="Genomic_DNA"/>
</dbReference>
<feature type="region of interest" description="Disordered" evidence="1">
    <location>
        <begin position="152"/>
        <end position="206"/>
    </location>
</feature>
<dbReference type="AlphaFoldDB" id="A0A5C3NM87"/>
<proteinExistence type="predicted"/>
<evidence type="ECO:0000313" key="2">
    <source>
        <dbReference type="EMBL" id="TFK78831.1"/>
    </source>
</evidence>
<organism evidence="2 3">
    <name type="scientific">Polyporus arcularius HHB13444</name>
    <dbReference type="NCBI Taxonomy" id="1314778"/>
    <lineage>
        <taxon>Eukaryota</taxon>
        <taxon>Fungi</taxon>
        <taxon>Dikarya</taxon>
        <taxon>Basidiomycota</taxon>
        <taxon>Agaricomycotina</taxon>
        <taxon>Agaricomycetes</taxon>
        <taxon>Polyporales</taxon>
        <taxon>Polyporaceae</taxon>
        <taxon>Polyporus</taxon>
    </lineage>
</organism>
<dbReference type="InParanoid" id="A0A5C3NM87"/>
<keyword evidence="3" id="KW-1185">Reference proteome</keyword>
<evidence type="ECO:0000256" key="1">
    <source>
        <dbReference type="SAM" id="MobiDB-lite"/>
    </source>
</evidence>
<name>A0A5C3NM87_9APHY</name>
<evidence type="ECO:0000313" key="3">
    <source>
        <dbReference type="Proteomes" id="UP000308197"/>
    </source>
</evidence>
<feature type="non-terminal residue" evidence="2">
    <location>
        <position position="1"/>
    </location>
</feature>
<feature type="compositionally biased region" description="Pro residues" evidence="1">
    <location>
        <begin position="195"/>
        <end position="206"/>
    </location>
</feature>
<protein>
    <submittedName>
        <fullName evidence="2">Uncharacterized protein</fullName>
    </submittedName>
</protein>
<dbReference type="SUPFAM" id="SSF53098">
    <property type="entry name" value="Ribonuclease H-like"/>
    <property type="match status" value="1"/>
</dbReference>
<accession>A0A5C3NM87</accession>
<dbReference type="Proteomes" id="UP000308197">
    <property type="component" value="Unassembled WGS sequence"/>
</dbReference>